<proteinExistence type="predicted"/>
<dbReference type="PROSITE" id="PS51375">
    <property type="entry name" value="PPR"/>
    <property type="match status" value="2"/>
</dbReference>
<dbReference type="Pfam" id="PF01535">
    <property type="entry name" value="PPR"/>
    <property type="match status" value="3"/>
</dbReference>
<feature type="repeat" description="PPR" evidence="2">
    <location>
        <begin position="87"/>
        <end position="121"/>
    </location>
</feature>
<keyword evidence="1" id="KW-0677">Repeat</keyword>
<dbReference type="AlphaFoldDB" id="A0AAW2QZD1"/>
<dbReference type="EMBL" id="JACGWM010000005">
    <property type="protein sequence ID" value="KAL0373015.1"/>
    <property type="molecule type" value="Genomic_DNA"/>
</dbReference>
<reference evidence="3" key="2">
    <citation type="journal article" date="2024" name="Plant">
        <title>Genomic evolution and insights into agronomic trait innovations of Sesamum species.</title>
        <authorList>
            <person name="Miao H."/>
            <person name="Wang L."/>
            <person name="Qu L."/>
            <person name="Liu H."/>
            <person name="Sun Y."/>
            <person name="Le M."/>
            <person name="Wang Q."/>
            <person name="Wei S."/>
            <person name="Zheng Y."/>
            <person name="Lin W."/>
            <person name="Duan Y."/>
            <person name="Cao H."/>
            <person name="Xiong S."/>
            <person name="Wang X."/>
            <person name="Wei L."/>
            <person name="Li C."/>
            <person name="Ma Q."/>
            <person name="Ju M."/>
            <person name="Zhao R."/>
            <person name="Li G."/>
            <person name="Mu C."/>
            <person name="Tian Q."/>
            <person name="Mei H."/>
            <person name="Zhang T."/>
            <person name="Gao T."/>
            <person name="Zhang H."/>
        </authorList>
    </citation>
    <scope>NUCLEOTIDE SEQUENCE</scope>
    <source>
        <strain evidence="3">KEN8</strain>
    </source>
</reference>
<dbReference type="PANTHER" id="PTHR47926:SF410">
    <property type="entry name" value="(WILD MALAYSIAN BANANA) HYPOTHETICAL PROTEIN"/>
    <property type="match status" value="1"/>
</dbReference>
<organism evidence="3">
    <name type="scientific">Sesamum calycinum</name>
    <dbReference type="NCBI Taxonomy" id="2727403"/>
    <lineage>
        <taxon>Eukaryota</taxon>
        <taxon>Viridiplantae</taxon>
        <taxon>Streptophyta</taxon>
        <taxon>Embryophyta</taxon>
        <taxon>Tracheophyta</taxon>
        <taxon>Spermatophyta</taxon>
        <taxon>Magnoliopsida</taxon>
        <taxon>eudicotyledons</taxon>
        <taxon>Gunneridae</taxon>
        <taxon>Pentapetalae</taxon>
        <taxon>asterids</taxon>
        <taxon>lamiids</taxon>
        <taxon>Lamiales</taxon>
        <taxon>Pedaliaceae</taxon>
        <taxon>Sesamum</taxon>
    </lineage>
</organism>
<dbReference type="GO" id="GO:0003723">
    <property type="term" value="F:RNA binding"/>
    <property type="evidence" value="ECO:0007669"/>
    <property type="project" value="InterPro"/>
</dbReference>
<dbReference type="PANTHER" id="PTHR47926">
    <property type="entry name" value="PENTATRICOPEPTIDE REPEAT-CONTAINING PROTEIN"/>
    <property type="match status" value="1"/>
</dbReference>
<gene>
    <name evidence="3" type="ORF">Scaly_0983100</name>
</gene>
<dbReference type="SUPFAM" id="SSF48452">
    <property type="entry name" value="TPR-like"/>
    <property type="match status" value="1"/>
</dbReference>
<evidence type="ECO:0000256" key="1">
    <source>
        <dbReference type="ARBA" id="ARBA00022737"/>
    </source>
</evidence>
<evidence type="ECO:0000313" key="3">
    <source>
        <dbReference type="EMBL" id="KAL0373015.1"/>
    </source>
</evidence>
<dbReference type="InterPro" id="IPR002885">
    <property type="entry name" value="PPR_rpt"/>
</dbReference>
<dbReference type="FunFam" id="1.25.40.10:FF:000090">
    <property type="entry name" value="Pentatricopeptide repeat-containing protein, chloroplastic"/>
    <property type="match status" value="1"/>
</dbReference>
<dbReference type="InterPro" id="IPR011990">
    <property type="entry name" value="TPR-like_helical_dom_sf"/>
</dbReference>
<sequence length="251" mass="27983">MISGFSQNGRMDDAKELFRVMPRRNIVTWNAMISGYVEVGNMESGRGRKGECGCLDELLGTSLISMYCKRGVLEDGWKLFMGMSSKDVVTWNAMISGYAQHGVSDKALYLFSEMRNTGMKPDWITFVGVLSACNHAGLVDLGIYYFEKMQNDYGIIVKSDHYTCVIDLLGRAGKLTEAVDLIKNMPLKPHSAIYGTLLSACRIHKNLEIAEFAATNLLNLDPVNPAAYVQLANVYAAKKNWEDVSRIKINE</sequence>
<reference evidence="3" key="1">
    <citation type="submission" date="2020-06" db="EMBL/GenBank/DDBJ databases">
        <authorList>
            <person name="Li T."/>
            <person name="Hu X."/>
            <person name="Zhang T."/>
            <person name="Song X."/>
            <person name="Zhang H."/>
            <person name="Dai N."/>
            <person name="Sheng W."/>
            <person name="Hou X."/>
            <person name="Wei L."/>
        </authorList>
    </citation>
    <scope>NUCLEOTIDE SEQUENCE</scope>
    <source>
        <strain evidence="3">KEN8</strain>
        <tissue evidence="3">Leaf</tissue>
    </source>
</reference>
<dbReference type="InterPro" id="IPR046960">
    <property type="entry name" value="PPR_At4g14850-like_plant"/>
</dbReference>
<dbReference type="Pfam" id="PF13041">
    <property type="entry name" value="PPR_2"/>
    <property type="match status" value="1"/>
</dbReference>
<evidence type="ECO:0000256" key="2">
    <source>
        <dbReference type="PROSITE-ProRule" id="PRU00708"/>
    </source>
</evidence>
<dbReference type="Pfam" id="PF20431">
    <property type="entry name" value="E_motif"/>
    <property type="match status" value="1"/>
</dbReference>
<dbReference type="GO" id="GO:0009451">
    <property type="term" value="P:RNA modification"/>
    <property type="evidence" value="ECO:0007669"/>
    <property type="project" value="InterPro"/>
</dbReference>
<feature type="repeat" description="PPR" evidence="2">
    <location>
        <begin position="1"/>
        <end position="28"/>
    </location>
</feature>
<comment type="caution">
    <text evidence="3">The sequence shown here is derived from an EMBL/GenBank/DDBJ whole genome shotgun (WGS) entry which is preliminary data.</text>
</comment>
<accession>A0AAW2QZD1</accession>
<dbReference type="Gene3D" id="1.25.40.10">
    <property type="entry name" value="Tetratricopeptide repeat domain"/>
    <property type="match status" value="2"/>
</dbReference>
<protein>
    <submittedName>
        <fullName evidence="3">Pentatricopeptide repeat-containing protein, mitochondrial</fullName>
    </submittedName>
</protein>
<dbReference type="InterPro" id="IPR046848">
    <property type="entry name" value="E_motif"/>
</dbReference>
<name>A0AAW2QZD1_9LAMI</name>
<dbReference type="NCBIfam" id="TIGR00756">
    <property type="entry name" value="PPR"/>
    <property type="match status" value="4"/>
</dbReference>